<proteinExistence type="predicted"/>
<dbReference type="EMBL" id="BARS01027191">
    <property type="protein sequence ID" value="GAG09118.1"/>
    <property type="molecule type" value="Genomic_DNA"/>
</dbReference>
<accession>X0V9G1</accession>
<comment type="caution">
    <text evidence="2">The sequence shown here is derived from an EMBL/GenBank/DDBJ whole genome shotgun (WGS) entry which is preliminary data.</text>
</comment>
<reference evidence="2" key="1">
    <citation type="journal article" date="2014" name="Front. Microbiol.">
        <title>High frequency of phylogenetically diverse reductive dehalogenase-homologous genes in deep subseafloor sedimentary metagenomes.</title>
        <authorList>
            <person name="Kawai M."/>
            <person name="Futagami T."/>
            <person name="Toyoda A."/>
            <person name="Takaki Y."/>
            <person name="Nishi S."/>
            <person name="Hori S."/>
            <person name="Arai W."/>
            <person name="Tsubouchi T."/>
            <person name="Morono Y."/>
            <person name="Uchiyama I."/>
            <person name="Ito T."/>
            <person name="Fujiyama A."/>
            <person name="Inagaki F."/>
            <person name="Takami H."/>
        </authorList>
    </citation>
    <scope>NUCLEOTIDE SEQUENCE</scope>
    <source>
        <strain evidence="2">Expedition CK06-06</strain>
    </source>
</reference>
<protein>
    <recommendedName>
        <fullName evidence="1">Pyruvate:ferredoxin oxidoreductase core domain-containing protein</fullName>
    </recommendedName>
</protein>
<dbReference type="SUPFAM" id="SSF52922">
    <property type="entry name" value="TK C-terminal domain-like"/>
    <property type="match status" value="1"/>
</dbReference>
<name>X0V9G1_9ZZZZ</name>
<evidence type="ECO:0000313" key="2">
    <source>
        <dbReference type="EMBL" id="GAG09118.1"/>
    </source>
</evidence>
<dbReference type="InterPro" id="IPR009014">
    <property type="entry name" value="Transketo_C/PFOR_II"/>
</dbReference>
<evidence type="ECO:0000259" key="1">
    <source>
        <dbReference type="Pfam" id="PF17147"/>
    </source>
</evidence>
<organism evidence="2">
    <name type="scientific">marine sediment metagenome</name>
    <dbReference type="NCBI Taxonomy" id="412755"/>
    <lineage>
        <taxon>unclassified sequences</taxon>
        <taxon>metagenomes</taxon>
        <taxon>ecological metagenomes</taxon>
    </lineage>
</organism>
<feature type="non-terminal residue" evidence="2">
    <location>
        <position position="1"/>
    </location>
</feature>
<dbReference type="InterPro" id="IPR033412">
    <property type="entry name" value="PFOR_II"/>
</dbReference>
<sequence length="79" mass="8841">KKVAIIDRNFSPGATGIWAQEIRSALYELPEGDRPLIYGYIAGLGGRDISVKIIEGIYQKTVKDDRPDDVDMWIGVNYV</sequence>
<gene>
    <name evidence="2" type="ORF">S01H1_42734</name>
</gene>
<dbReference type="Pfam" id="PF17147">
    <property type="entry name" value="PFOR_II"/>
    <property type="match status" value="1"/>
</dbReference>
<dbReference type="Gene3D" id="3.40.50.920">
    <property type="match status" value="1"/>
</dbReference>
<dbReference type="AlphaFoldDB" id="X0V9G1"/>
<feature type="domain" description="Pyruvate:ferredoxin oxidoreductase core" evidence="1">
    <location>
        <begin position="1"/>
        <end position="52"/>
    </location>
</feature>